<gene>
    <name evidence="2" type="ORF">BACCAP_01185</name>
</gene>
<proteinExistence type="predicted"/>
<evidence type="ECO:0000313" key="3">
    <source>
        <dbReference type="Proteomes" id="UP000003639"/>
    </source>
</evidence>
<reference evidence="2 3" key="2">
    <citation type="submission" date="2007-06" db="EMBL/GenBank/DDBJ databases">
        <title>Draft genome sequence of Pseudoflavonifractor capillosus ATCC 29799.</title>
        <authorList>
            <person name="Sudarsanam P."/>
            <person name="Ley R."/>
            <person name="Guruge J."/>
            <person name="Turnbaugh P.J."/>
            <person name="Mahowald M."/>
            <person name="Liep D."/>
            <person name="Gordon J."/>
        </authorList>
    </citation>
    <scope>NUCLEOTIDE SEQUENCE [LARGE SCALE GENOMIC DNA]</scope>
    <source>
        <strain evidence="2 3">ATCC 29799</strain>
    </source>
</reference>
<feature type="compositionally biased region" description="Basic and acidic residues" evidence="1">
    <location>
        <begin position="28"/>
        <end position="40"/>
    </location>
</feature>
<dbReference type="EMBL" id="AAXG02000008">
    <property type="protein sequence ID" value="EDN00963.1"/>
    <property type="molecule type" value="Genomic_DNA"/>
</dbReference>
<evidence type="ECO:0000313" key="2">
    <source>
        <dbReference type="EMBL" id="EDN00963.1"/>
    </source>
</evidence>
<name>A6NSK6_9FIRM</name>
<reference evidence="2 3" key="1">
    <citation type="submission" date="2007-04" db="EMBL/GenBank/DDBJ databases">
        <authorList>
            <person name="Fulton L."/>
            <person name="Clifton S."/>
            <person name="Fulton B."/>
            <person name="Xu J."/>
            <person name="Minx P."/>
            <person name="Pepin K.H."/>
            <person name="Johnson M."/>
            <person name="Thiruvilangam P."/>
            <person name="Bhonagiri V."/>
            <person name="Nash W.E."/>
            <person name="Mardis E.R."/>
            <person name="Wilson R.K."/>
        </authorList>
    </citation>
    <scope>NUCLEOTIDE SEQUENCE [LARGE SCALE GENOMIC DNA]</scope>
    <source>
        <strain evidence="2 3">ATCC 29799</strain>
    </source>
</reference>
<dbReference type="Proteomes" id="UP000003639">
    <property type="component" value="Unassembled WGS sequence"/>
</dbReference>
<accession>A6NSK6</accession>
<sequence>MARASVRQDSVFIVPGGAAGVKKSRQKNRPDDVRPGGWRD</sequence>
<comment type="caution">
    <text evidence="2">The sequence shown here is derived from an EMBL/GenBank/DDBJ whole genome shotgun (WGS) entry which is preliminary data.</text>
</comment>
<feature type="region of interest" description="Disordered" evidence="1">
    <location>
        <begin position="1"/>
        <end position="40"/>
    </location>
</feature>
<keyword evidence="3" id="KW-1185">Reference proteome</keyword>
<dbReference type="AlphaFoldDB" id="A6NSK6"/>
<evidence type="ECO:0000256" key="1">
    <source>
        <dbReference type="SAM" id="MobiDB-lite"/>
    </source>
</evidence>
<organism evidence="2 3">
    <name type="scientific">Pseudoflavonifractor capillosus ATCC 29799</name>
    <dbReference type="NCBI Taxonomy" id="411467"/>
    <lineage>
        <taxon>Bacteria</taxon>
        <taxon>Bacillati</taxon>
        <taxon>Bacillota</taxon>
        <taxon>Clostridia</taxon>
        <taxon>Eubacteriales</taxon>
        <taxon>Oscillospiraceae</taxon>
        <taxon>Pseudoflavonifractor</taxon>
    </lineage>
</organism>
<protein>
    <submittedName>
        <fullName evidence="2">Uncharacterized protein</fullName>
    </submittedName>
</protein>